<dbReference type="AlphaFoldDB" id="A0A2T9J5Y2"/>
<comment type="caution">
    <text evidence="1">The sequence shown here is derived from an EMBL/GenBank/DDBJ whole genome shotgun (WGS) entry which is preliminary data.</text>
</comment>
<evidence type="ECO:0000313" key="2">
    <source>
        <dbReference type="Proteomes" id="UP000244913"/>
    </source>
</evidence>
<gene>
    <name evidence="1" type="ORF">DDF65_17875</name>
</gene>
<dbReference type="InterPro" id="IPR029063">
    <property type="entry name" value="SAM-dependent_MTases_sf"/>
</dbReference>
<dbReference type="Gene3D" id="3.40.50.150">
    <property type="entry name" value="Vaccinia Virus protein VP39"/>
    <property type="match status" value="1"/>
</dbReference>
<dbReference type="Proteomes" id="UP000244913">
    <property type="component" value="Unassembled WGS sequence"/>
</dbReference>
<keyword evidence="1" id="KW-0489">Methyltransferase</keyword>
<protein>
    <submittedName>
        <fullName evidence="1">Class I SAM-dependent methyltransferase</fullName>
    </submittedName>
</protein>
<dbReference type="GO" id="GO:0032259">
    <property type="term" value="P:methylation"/>
    <property type="evidence" value="ECO:0007669"/>
    <property type="project" value="UniProtKB-KW"/>
</dbReference>
<evidence type="ECO:0000313" key="1">
    <source>
        <dbReference type="EMBL" id="PVM76390.1"/>
    </source>
</evidence>
<proteinExistence type="predicted"/>
<dbReference type="GO" id="GO:0008168">
    <property type="term" value="F:methyltransferase activity"/>
    <property type="evidence" value="ECO:0007669"/>
    <property type="project" value="UniProtKB-KW"/>
</dbReference>
<sequence length="271" mass="29777">MADGSTPAPTGAPTGAFDAELTDAVDARGAGAKLRSLGKINPRLAPQLARTMLGKARDNDSAAAFAADCETKGFEFTSAWAANNIPFVAPLLRDFMARRPAGGPKVRYMEIGAYEGRNLAFMDWMFPERLDVTVIDPWFDEGLNPEEKYLAVEPRFHRNMARTTFGQVDTHKGFSTYELPKMLESGRKFDLIYVDGSHTALAVMIDLCCCASLLEVGGMMVLDDYWHDISEIGGPGVKQAVDHFHAAFGRYFEVAAVYRQVALVKTAEIPR</sequence>
<dbReference type="RefSeq" id="WP_116569001.1">
    <property type="nucleotide sequence ID" value="NZ_QDKP01000051.1"/>
</dbReference>
<accession>A0A2T9J5Y2</accession>
<dbReference type="SUPFAM" id="SSF53335">
    <property type="entry name" value="S-adenosyl-L-methionine-dependent methyltransferases"/>
    <property type="match status" value="1"/>
</dbReference>
<name>A0A2T9J5Y2_9CAUL</name>
<keyword evidence="2" id="KW-1185">Reference proteome</keyword>
<reference evidence="1 2" key="1">
    <citation type="submission" date="2018-04" db="EMBL/GenBank/DDBJ databases">
        <title>The genome sequence of Caulobacter sp. 736.</title>
        <authorList>
            <person name="Gao J."/>
            <person name="Sun J."/>
        </authorList>
    </citation>
    <scope>NUCLEOTIDE SEQUENCE [LARGE SCALE GENOMIC DNA]</scope>
    <source>
        <strain evidence="1 2">736</strain>
    </source>
</reference>
<dbReference type="Pfam" id="PF13578">
    <property type="entry name" value="Methyltransf_24"/>
    <property type="match status" value="1"/>
</dbReference>
<keyword evidence="1" id="KW-0808">Transferase</keyword>
<dbReference type="EMBL" id="QDKP01000051">
    <property type="protein sequence ID" value="PVM76390.1"/>
    <property type="molecule type" value="Genomic_DNA"/>
</dbReference>
<organism evidence="1 2">
    <name type="scientific">Caulobacter radicis</name>
    <dbReference type="NCBI Taxonomy" id="2172650"/>
    <lineage>
        <taxon>Bacteria</taxon>
        <taxon>Pseudomonadati</taxon>
        <taxon>Pseudomonadota</taxon>
        <taxon>Alphaproteobacteria</taxon>
        <taxon>Caulobacterales</taxon>
        <taxon>Caulobacteraceae</taxon>
        <taxon>Caulobacter</taxon>
    </lineage>
</organism>